<dbReference type="AlphaFoldDB" id="A0A9N9NJ12"/>
<comment type="caution">
    <text evidence="1">The sequence shown here is derived from an EMBL/GenBank/DDBJ whole genome shotgun (WGS) entry which is preliminary data.</text>
</comment>
<name>A0A9N9NJ12_9GLOM</name>
<evidence type="ECO:0000313" key="1">
    <source>
        <dbReference type="EMBL" id="CAG8742415.1"/>
    </source>
</evidence>
<reference evidence="1" key="1">
    <citation type="submission" date="2021-06" db="EMBL/GenBank/DDBJ databases">
        <authorList>
            <person name="Kallberg Y."/>
            <person name="Tangrot J."/>
            <person name="Rosling A."/>
        </authorList>
    </citation>
    <scope>NUCLEOTIDE SEQUENCE</scope>
    <source>
        <strain evidence="1">MA453B</strain>
    </source>
</reference>
<dbReference type="OrthoDB" id="2444892at2759"/>
<protein>
    <submittedName>
        <fullName evidence="1">21105_t:CDS:1</fullName>
    </submittedName>
</protein>
<keyword evidence="2" id="KW-1185">Reference proteome</keyword>
<gene>
    <name evidence="1" type="ORF">DERYTH_LOCUS16125</name>
</gene>
<feature type="non-terminal residue" evidence="1">
    <location>
        <position position="198"/>
    </location>
</feature>
<sequence length="198" mass="22782">MPQLLLQNVSTTTLLSDNVSTVLLLCYTSTTPPYNVLQLLLQDISTTTLLFDNAFTAVLFCYTSITPPYNTSQLLLQDTFITTLLPGNAFTALPPYYIFTTLSYNTPPSLLQNIFKYSFNIYKTSYKIEALEQLVILYFEAKLQKYKPKKTLFIEIIRILKIFNVTSLKDFGKALDEVKIDYKNLDHDIIYLCCLFEK</sequence>
<dbReference type="EMBL" id="CAJVPY010013736">
    <property type="protein sequence ID" value="CAG8742415.1"/>
    <property type="molecule type" value="Genomic_DNA"/>
</dbReference>
<proteinExistence type="predicted"/>
<accession>A0A9N9NJ12</accession>
<organism evidence="1 2">
    <name type="scientific">Dentiscutata erythropus</name>
    <dbReference type="NCBI Taxonomy" id="1348616"/>
    <lineage>
        <taxon>Eukaryota</taxon>
        <taxon>Fungi</taxon>
        <taxon>Fungi incertae sedis</taxon>
        <taxon>Mucoromycota</taxon>
        <taxon>Glomeromycotina</taxon>
        <taxon>Glomeromycetes</taxon>
        <taxon>Diversisporales</taxon>
        <taxon>Gigasporaceae</taxon>
        <taxon>Dentiscutata</taxon>
    </lineage>
</organism>
<evidence type="ECO:0000313" key="2">
    <source>
        <dbReference type="Proteomes" id="UP000789405"/>
    </source>
</evidence>
<dbReference type="Proteomes" id="UP000789405">
    <property type="component" value="Unassembled WGS sequence"/>
</dbReference>